<evidence type="ECO:0000313" key="3">
    <source>
        <dbReference type="Proteomes" id="UP000503264"/>
    </source>
</evidence>
<proteinExistence type="predicted"/>
<dbReference type="EMBL" id="CP012542">
    <property type="protein sequence ID" value="QCD45272.1"/>
    <property type="molecule type" value="Genomic_DNA"/>
</dbReference>
<keyword evidence="1" id="KW-1133">Transmembrane helix</keyword>
<protein>
    <submittedName>
        <fullName evidence="2">Uncharacterized protein</fullName>
    </submittedName>
</protein>
<dbReference type="RefSeq" id="WP_171994061.1">
    <property type="nucleotide sequence ID" value="NZ_CP012542.1"/>
</dbReference>
<evidence type="ECO:0000313" key="2">
    <source>
        <dbReference type="EMBL" id="QCD45272.1"/>
    </source>
</evidence>
<sequence>MKSKTISVLIAIFIILCCWFYLETSGSYQLAFKARFYQSVGNYQNAYETSKQALKLDTYNKLAMSVFVNSQRALKLERYVAQGKKFLDDIRKMSQKGVDSSDKARINIMCEIVIDEYHSLSKVNVDSDLKLEAEGIYENFLTLKKELFDKTN</sequence>
<name>A0A6G5QI17_9BACT</name>
<feature type="transmembrane region" description="Helical" evidence="1">
    <location>
        <begin position="6"/>
        <end position="22"/>
    </location>
</feature>
<gene>
    <name evidence="2" type="ORF">CMUC_1512</name>
</gene>
<keyword evidence="1" id="KW-0472">Membrane</keyword>
<dbReference type="AlphaFoldDB" id="A0A6G5QI17"/>
<evidence type="ECO:0000256" key="1">
    <source>
        <dbReference type="SAM" id="Phobius"/>
    </source>
</evidence>
<keyword evidence="1" id="KW-0812">Transmembrane</keyword>
<keyword evidence="3" id="KW-1185">Reference proteome</keyword>
<dbReference type="Proteomes" id="UP000503264">
    <property type="component" value="Chromosome"/>
</dbReference>
<accession>A0A6G5QI17</accession>
<reference evidence="2 3" key="1">
    <citation type="submission" date="2016-07" db="EMBL/GenBank/DDBJ databases">
        <title>Comparative genomics of the Campylobacter concisus group.</title>
        <authorList>
            <person name="Miller W.G."/>
            <person name="Yee E."/>
            <person name="Chapman M.H."/>
            <person name="Huynh S."/>
            <person name="Bono J.L."/>
            <person name="On S.L.W."/>
            <person name="StLeger J."/>
            <person name="Foster G."/>
            <person name="Parker C.T."/>
        </authorList>
    </citation>
    <scope>NUCLEOTIDE SEQUENCE [LARGE SCALE GENOMIC DNA]</scope>
    <source>
        <strain evidence="2 3">CCUG 21559</strain>
    </source>
</reference>
<organism evidence="2 3">
    <name type="scientific">Campylobacter mucosalis CCUG 21559</name>
    <dbReference type="NCBI Taxonomy" id="1032067"/>
    <lineage>
        <taxon>Bacteria</taxon>
        <taxon>Pseudomonadati</taxon>
        <taxon>Campylobacterota</taxon>
        <taxon>Epsilonproteobacteria</taxon>
        <taxon>Campylobacterales</taxon>
        <taxon>Campylobacteraceae</taxon>
        <taxon>Campylobacter</taxon>
    </lineage>
</organism>